<protein>
    <recommendedName>
        <fullName evidence="3">GDYXXLXY domain-containing protein</fullName>
    </recommendedName>
</protein>
<name>A0A3S0KFJ6_9DEIO</name>
<organism evidence="1 2">
    <name type="scientific">Deinococcus radiophilus</name>
    <dbReference type="NCBI Taxonomy" id="32062"/>
    <lineage>
        <taxon>Bacteria</taxon>
        <taxon>Thermotogati</taxon>
        <taxon>Deinococcota</taxon>
        <taxon>Deinococci</taxon>
        <taxon>Deinococcales</taxon>
        <taxon>Deinococcaceae</taxon>
        <taxon>Deinococcus</taxon>
    </lineage>
</organism>
<dbReference type="RefSeq" id="WP_126351322.1">
    <property type="nucleotide sequence ID" value="NZ_CP086380.1"/>
</dbReference>
<gene>
    <name evidence="1" type="ORF">EJ104_03200</name>
</gene>
<keyword evidence="2" id="KW-1185">Reference proteome</keyword>
<dbReference type="InterPro" id="IPR025833">
    <property type="entry name" value="GDYXXLXY"/>
</dbReference>
<evidence type="ECO:0008006" key="3">
    <source>
        <dbReference type="Google" id="ProtNLM"/>
    </source>
</evidence>
<evidence type="ECO:0000313" key="2">
    <source>
        <dbReference type="Proteomes" id="UP000277766"/>
    </source>
</evidence>
<dbReference type="OrthoDB" id="4868247at2"/>
<sequence length="182" mass="19582">MTAPPPAPDPGRSSRARPLLAAVGLQLLLAAGLVTPALLANLDAQEVLLQTQPVDPRDPLRGHYLTLGYAFNTLKTAQTFETGQPVYLPLHPGTDGVWTGDTLQASPPTEGIFLRGRVAYHLQGQTAVNYGIERFYLEETAALDQERLGWDGQAKPLRARVRVGRGGQARVVGLERGGVVIE</sequence>
<comment type="caution">
    <text evidence="1">The sequence shown here is derived from an EMBL/GenBank/DDBJ whole genome shotgun (WGS) entry which is preliminary data.</text>
</comment>
<proteinExistence type="predicted"/>
<dbReference type="Pfam" id="PF14345">
    <property type="entry name" value="GDYXXLXY"/>
    <property type="match status" value="1"/>
</dbReference>
<dbReference type="EMBL" id="RXPE01000004">
    <property type="protein sequence ID" value="RTR29411.1"/>
    <property type="molecule type" value="Genomic_DNA"/>
</dbReference>
<evidence type="ECO:0000313" key="1">
    <source>
        <dbReference type="EMBL" id="RTR29411.1"/>
    </source>
</evidence>
<reference evidence="1 2" key="1">
    <citation type="submission" date="2018-12" db="EMBL/GenBank/DDBJ databases">
        <title>Deinococcus radiophilus ATCC 27603 genome sequencing and assembly.</title>
        <authorList>
            <person name="Maclea K.S."/>
            <person name="Maynard C.R."/>
        </authorList>
    </citation>
    <scope>NUCLEOTIDE SEQUENCE [LARGE SCALE GENOMIC DNA]</scope>
    <source>
        <strain evidence="1 2">ATCC 27603</strain>
    </source>
</reference>
<dbReference type="AlphaFoldDB" id="A0A3S0KFJ6"/>
<accession>A0A3S0KFJ6</accession>
<dbReference type="Proteomes" id="UP000277766">
    <property type="component" value="Unassembled WGS sequence"/>
</dbReference>